<comment type="caution">
    <text evidence="2">The sequence shown here is derived from an EMBL/GenBank/DDBJ whole genome shotgun (WGS) entry which is preliminary data.</text>
</comment>
<accession>A0A438IWC4</accession>
<proteinExistence type="predicted"/>
<protein>
    <submittedName>
        <fullName evidence="2">Uncharacterized protein</fullName>
    </submittedName>
</protein>
<sequence length="221" mass="23687">MSSECEVMDEGGGVSRAEARVREPQVEIQKRGSDVKVACSSGRRTANGERGRTAEIHAVGSSAEGLYSLNPKVLGRGKEPEETIGPFKTEAHLGPLREPIPFRAPSESVRIFAALEQELLAVGNTDGKVSSLNRLKPTDEALLDEASKYPLHLKLPIFSLGFGVSSPSTPFLGPDGVVMGKVGVSNGMLGQWKEQGGGILCAKRGWKFSRPTKDGIYLRGR</sequence>
<organism evidence="2 3">
    <name type="scientific">Vitis vinifera</name>
    <name type="common">Grape</name>
    <dbReference type="NCBI Taxonomy" id="29760"/>
    <lineage>
        <taxon>Eukaryota</taxon>
        <taxon>Viridiplantae</taxon>
        <taxon>Streptophyta</taxon>
        <taxon>Embryophyta</taxon>
        <taxon>Tracheophyta</taxon>
        <taxon>Spermatophyta</taxon>
        <taxon>Magnoliopsida</taxon>
        <taxon>eudicotyledons</taxon>
        <taxon>Gunneridae</taxon>
        <taxon>Pentapetalae</taxon>
        <taxon>rosids</taxon>
        <taxon>Vitales</taxon>
        <taxon>Vitaceae</taxon>
        <taxon>Viteae</taxon>
        <taxon>Vitis</taxon>
    </lineage>
</organism>
<feature type="region of interest" description="Disordered" evidence="1">
    <location>
        <begin position="1"/>
        <end position="28"/>
    </location>
</feature>
<dbReference type="EMBL" id="QGNW01000078">
    <property type="protein sequence ID" value="RVX01040.1"/>
    <property type="molecule type" value="Genomic_DNA"/>
</dbReference>
<name>A0A438IWC4_VITVI</name>
<evidence type="ECO:0000256" key="1">
    <source>
        <dbReference type="SAM" id="MobiDB-lite"/>
    </source>
</evidence>
<evidence type="ECO:0000313" key="2">
    <source>
        <dbReference type="EMBL" id="RVX01040.1"/>
    </source>
</evidence>
<feature type="compositionally biased region" description="Basic and acidic residues" evidence="1">
    <location>
        <begin position="17"/>
        <end position="28"/>
    </location>
</feature>
<evidence type="ECO:0000313" key="3">
    <source>
        <dbReference type="Proteomes" id="UP000288805"/>
    </source>
</evidence>
<gene>
    <name evidence="2" type="ORF">CK203_022862</name>
</gene>
<reference evidence="2 3" key="1">
    <citation type="journal article" date="2018" name="PLoS Genet.">
        <title>Population sequencing reveals clonal diversity and ancestral inbreeding in the grapevine cultivar Chardonnay.</title>
        <authorList>
            <person name="Roach M.J."/>
            <person name="Johnson D.L."/>
            <person name="Bohlmann J."/>
            <person name="van Vuuren H.J."/>
            <person name="Jones S.J."/>
            <person name="Pretorius I.S."/>
            <person name="Schmidt S.A."/>
            <person name="Borneman A.R."/>
        </authorList>
    </citation>
    <scope>NUCLEOTIDE SEQUENCE [LARGE SCALE GENOMIC DNA]</scope>
    <source>
        <strain evidence="3">cv. Chardonnay</strain>
        <tissue evidence="2">Leaf</tissue>
    </source>
</reference>
<dbReference type="Proteomes" id="UP000288805">
    <property type="component" value="Unassembled WGS sequence"/>
</dbReference>
<dbReference type="AlphaFoldDB" id="A0A438IWC4"/>